<dbReference type="InterPro" id="IPR056002">
    <property type="entry name" value="DUF7580"/>
</dbReference>
<evidence type="ECO:0000259" key="1">
    <source>
        <dbReference type="Pfam" id="PF24476"/>
    </source>
</evidence>
<protein>
    <recommendedName>
        <fullName evidence="1">DUF7580 domain-containing protein</fullName>
    </recommendedName>
</protein>
<gene>
    <name evidence="2" type="ORF">DM02DRAFT_620215</name>
</gene>
<reference evidence="2 3" key="1">
    <citation type="journal article" date="2018" name="Sci. Rep.">
        <title>Comparative genomics provides insights into the lifestyle and reveals functional heterogeneity of dark septate endophytic fungi.</title>
        <authorList>
            <person name="Knapp D.G."/>
            <person name="Nemeth J.B."/>
            <person name="Barry K."/>
            <person name="Hainaut M."/>
            <person name="Henrissat B."/>
            <person name="Johnson J."/>
            <person name="Kuo A."/>
            <person name="Lim J.H.P."/>
            <person name="Lipzen A."/>
            <person name="Nolan M."/>
            <person name="Ohm R.A."/>
            <person name="Tamas L."/>
            <person name="Grigoriev I.V."/>
            <person name="Spatafora J.W."/>
            <person name="Nagy L.G."/>
            <person name="Kovacs G.M."/>
        </authorList>
    </citation>
    <scope>NUCLEOTIDE SEQUENCE [LARGE SCALE GENOMIC DNA]</scope>
    <source>
        <strain evidence="2 3">DSE2036</strain>
    </source>
</reference>
<proteinExistence type="predicted"/>
<dbReference type="Pfam" id="PF24476">
    <property type="entry name" value="DUF7580"/>
    <property type="match status" value="1"/>
</dbReference>
<evidence type="ECO:0000313" key="3">
    <source>
        <dbReference type="Proteomes" id="UP000244855"/>
    </source>
</evidence>
<evidence type="ECO:0000313" key="2">
    <source>
        <dbReference type="EMBL" id="PVH91949.1"/>
    </source>
</evidence>
<feature type="domain" description="DUF7580" evidence="1">
    <location>
        <begin position="3"/>
        <end position="328"/>
    </location>
</feature>
<dbReference type="PANTHER" id="PTHR35186:SF4">
    <property type="entry name" value="PRION-INHIBITION AND PROPAGATION HELO DOMAIN-CONTAINING PROTEIN"/>
    <property type="match status" value="1"/>
</dbReference>
<dbReference type="STRING" id="97972.A0A2V1D2V3"/>
<dbReference type="EMBL" id="KZ805750">
    <property type="protein sequence ID" value="PVH91949.1"/>
    <property type="molecule type" value="Genomic_DNA"/>
</dbReference>
<dbReference type="PANTHER" id="PTHR35186">
    <property type="entry name" value="ANK_REP_REGION DOMAIN-CONTAINING PROTEIN"/>
    <property type="match status" value="1"/>
</dbReference>
<dbReference type="OrthoDB" id="3565018at2759"/>
<accession>A0A2V1D2V3</accession>
<dbReference type="AlphaFoldDB" id="A0A2V1D2V3"/>
<name>A0A2V1D2V3_9PLEO</name>
<dbReference type="Proteomes" id="UP000244855">
    <property type="component" value="Unassembled WGS sequence"/>
</dbReference>
<organism evidence="2 3">
    <name type="scientific">Periconia macrospinosa</name>
    <dbReference type="NCBI Taxonomy" id="97972"/>
    <lineage>
        <taxon>Eukaryota</taxon>
        <taxon>Fungi</taxon>
        <taxon>Dikarya</taxon>
        <taxon>Ascomycota</taxon>
        <taxon>Pezizomycotina</taxon>
        <taxon>Dothideomycetes</taxon>
        <taxon>Pleosporomycetidae</taxon>
        <taxon>Pleosporales</taxon>
        <taxon>Massarineae</taxon>
        <taxon>Periconiaceae</taxon>
        <taxon>Periconia</taxon>
    </lineage>
</organism>
<sequence length="349" mass="39635">MELRDILHELYRVVRPLWAACTCAGNHRVRLALVYSRVHSSPSYPDGEHIHFKLLVSPGCQVEPIASTNWHHNHLILTLQGSSSAAASPPNGIQVQRFCEFVSERKDGLMPRIRLEANSLWDITREISAAHLVEQYRITGMATPLTAFISGSHEFTRKEKLILSVVLAHNVLYFCDTPWLREWDKEQVLFDQPLSATAPYVDAYFPAGFNLAATAQTDANRPVHPCPSILALGILLLEIAVNSTIESKRTRKDLDSNGNVTANTDQFTAQRLLPSIRNDLNHIDDIHIEVIEACLNCNFYDRNIRPNLDNPDFRQKVYENIIRPLELLLFFGFKITPTQLYTMPRSPRS</sequence>
<keyword evidence="3" id="KW-1185">Reference proteome</keyword>